<dbReference type="SUPFAM" id="SSF81383">
    <property type="entry name" value="F-box domain"/>
    <property type="match status" value="1"/>
</dbReference>
<dbReference type="EMBL" id="KB870812">
    <property type="protein sequence ID" value="EOA14746.1"/>
    <property type="molecule type" value="Genomic_DNA"/>
</dbReference>
<name>R0F0F5_9BRAS</name>
<dbReference type="CDD" id="cd22152">
    <property type="entry name" value="F-box_AtAFR-like"/>
    <property type="match status" value="1"/>
</dbReference>
<dbReference type="PANTHER" id="PTHR24414">
    <property type="entry name" value="F-BOX/KELCH-REPEAT PROTEIN SKIP4"/>
    <property type="match status" value="1"/>
</dbReference>
<dbReference type="PANTHER" id="PTHR24414:SF184">
    <property type="entry name" value="GALACTOSE OXIDASE_KELCH REPEAT SUPERFAMILY PROTEIN"/>
    <property type="match status" value="1"/>
</dbReference>
<evidence type="ECO:0008006" key="5">
    <source>
        <dbReference type="Google" id="ProtNLM"/>
    </source>
</evidence>
<dbReference type="Pfam" id="PF25210">
    <property type="entry name" value="Kelch_FKB95"/>
    <property type="match status" value="1"/>
</dbReference>
<dbReference type="InterPro" id="IPR057499">
    <property type="entry name" value="Kelch_FKB95"/>
</dbReference>
<evidence type="ECO:0000259" key="2">
    <source>
        <dbReference type="Pfam" id="PF25210"/>
    </source>
</evidence>
<dbReference type="AlphaFoldDB" id="R0F0F5"/>
<organism evidence="3 4">
    <name type="scientific">Capsella rubella</name>
    <dbReference type="NCBI Taxonomy" id="81985"/>
    <lineage>
        <taxon>Eukaryota</taxon>
        <taxon>Viridiplantae</taxon>
        <taxon>Streptophyta</taxon>
        <taxon>Embryophyta</taxon>
        <taxon>Tracheophyta</taxon>
        <taxon>Spermatophyta</taxon>
        <taxon>Magnoliopsida</taxon>
        <taxon>eudicotyledons</taxon>
        <taxon>Gunneridae</taxon>
        <taxon>Pentapetalae</taxon>
        <taxon>rosids</taxon>
        <taxon>malvids</taxon>
        <taxon>Brassicales</taxon>
        <taxon>Brassicaceae</taxon>
        <taxon>Camelineae</taxon>
        <taxon>Capsella</taxon>
    </lineage>
</organism>
<evidence type="ECO:0000313" key="4">
    <source>
        <dbReference type="Proteomes" id="UP000029121"/>
    </source>
</evidence>
<protein>
    <recommendedName>
        <fullName evidence="5">F-box domain-containing protein</fullName>
    </recommendedName>
</protein>
<dbReference type="eggNOG" id="KOG1072">
    <property type="taxonomic scope" value="Eukaryota"/>
</dbReference>
<accession>R0F0F5</accession>
<gene>
    <name evidence="3" type="ORF">CARUB_v10028040mg</name>
</gene>
<dbReference type="Pfam" id="PF00646">
    <property type="entry name" value="F-box"/>
    <property type="match status" value="1"/>
</dbReference>
<reference evidence="4" key="1">
    <citation type="journal article" date="2013" name="Nat. Genet.">
        <title>The Capsella rubella genome and the genomic consequences of rapid mating system evolution.</title>
        <authorList>
            <person name="Slotte T."/>
            <person name="Hazzouri K.M."/>
            <person name="Agren J.A."/>
            <person name="Koenig D."/>
            <person name="Maumus F."/>
            <person name="Guo Y.L."/>
            <person name="Steige K."/>
            <person name="Platts A.E."/>
            <person name="Escobar J.S."/>
            <person name="Newman L.K."/>
            <person name="Wang W."/>
            <person name="Mandakova T."/>
            <person name="Vello E."/>
            <person name="Smith L.M."/>
            <person name="Henz S.R."/>
            <person name="Steffen J."/>
            <person name="Takuno S."/>
            <person name="Brandvain Y."/>
            <person name="Coop G."/>
            <person name="Andolfatto P."/>
            <person name="Hu T.T."/>
            <person name="Blanchette M."/>
            <person name="Clark R.M."/>
            <person name="Quesneville H."/>
            <person name="Nordborg M."/>
            <person name="Gaut B.S."/>
            <person name="Lysak M.A."/>
            <person name="Jenkins J."/>
            <person name="Grimwood J."/>
            <person name="Chapman J."/>
            <person name="Prochnik S."/>
            <person name="Shu S."/>
            <person name="Rokhsar D."/>
            <person name="Schmutz J."/>
            <person name="Weigel D."/>
            <person name="Wright S.I."/>
        </authorList>
    </citation>
    <scope>NUCLEOTIDE SEQUENCE [LARGE SCALE GENOMIC DNA]</scope>
    <source>
        <strain evidence="4">cv. Monte Gargano</strain>
    </source>
</reference>
<dbReference type="OrthoDB" id="1107950at2759"/>
<dbReference type="InterPro" id="IPR015915">
    <property type="entry name" value="Kelch-typ_b-propeller"/>
</dbReference>
<dbReference type="Gene3D" id="2.120.10.80">
    <property type="entry name" value="Kelch-type beta propeller"/>
    <property type="match status" value="1"/>
</dbReference>
<evidence type="ECO:0000259" key="1">
    <source>
        <dbReference type="Pfam" id="PF00646"/>
    </source>
</evidence>
<keyword evidence="4" id="KW-1185">Reference proteome</keyword>
<dbReference type="InterPro" id="IPR050354">
    <property type="entry name" value="F-box/kelch-repeat_ARATH"/>
</dbReference>
<feature type="domain" description="FKB95-like N-terminal Kelch" evidence="2">
    <location>
        <begin position="86"/>
        <end position="360"/>
    </location>
</feature>
<dbReference type="Proteomes" id="UP000029121">
    <property type="component" value="Unassembled WGS sequence"/>
</dbReference>
<proteinExistence type="predicted"/>
<dbReference type="SUPFAM" id="SSF117281">
    <property type="entry name" value="Kelch motif"/>
    <property type="match status" value="1"/>
</dbReference>
<dbReference type="InterPro" id="IPR001810">
    <property type="entry name" value="F-box_dom"/>
</dbReference>
<sequence>MASAKKKTKKQSPELTSNPSLPYDLVLTCFARVSRLYYPTTLSLVSKSCRSLIASPELYKTRSLLNHKESCLYVCLEFSSDPNQRWFTLCRKPNQTLTNKSSVYALVPVPVPSSPPVNSNRLVTVGSNIYIFSRCNENAPSSSVSIVDCRSHTRHEAPRMRMKRSHPAVNVVDGKIYVAGGLEMEDSKSSNWMEVFDPKTQSWELVCSPLDMRCCSIHKSFVIEGKIYLFGGKDMAYKPKEDKWIAITEENLYYILGRSWLSYRVIDNVIYCWNRQDGIMWYDSEVRYWIKLKGLEGLPTFAGYSSVRLVDHGGKLVVLWDKYVPASRYKVKVIWCAVISLEKRNSEKVLGKVEWFDVVLTVPKSQFLCAISATV</sequence>
<feature type="domain" description="F-box" evidence="1">
    <location>
        <begin position="20"/>
        <end position="60"/>
    </location>
</feature>
<dbReference type="STRING" id="81985.R0F0F5"/>
<evidence type="ECO:0000313" key="3">
    <source>
        <dbReference type="EMBL" id="EOA14746.1"/>
    </source>
</evidence>
<dbReference type="KEGG" id="crb:17876069"/>
<dbReference type="InterPro" id="IPR036047">
    <property type="entry name" value="F-box-like_dom_sf"/>
</dbReference>